<dbReference type="EMBL" id="BAAACW010000058">
    <property type="protein sequence ID" value="GAA0358967.1"/>
    <property type="molecule type" value="Genomic_DNA"/>
</dbReference>
<dbReference type="SMART" id="SM00257">
    <property type="entry name" value="LysM"/>
    <property type="match status" value="1"/>
</dbReference>
<dbReference type="InterPro" id="IPR007253">
    <property type="entry name" value="Cell_wall-bd_2"/>
</dbReference>
<dbReference type="InterPro" id="IPR018392">
    <property type="entry name" value="LysM"/>
</dbReference>
<evidence type="ECO:0000256" key="2">
    <source>
        <dbReference type="ARBA" id="ARBA00022529"/>
    </source>
</evidence>
<evidence type="ECO:0000256" key="3">
    <source>
        <dbReference type="ARBA" id="ARBA00022638"/>
    </source>
</evidence>
<dbReference type="PROSITE" id="PS51782">
    <property type="entry name" value="LYSM"/>
    <property type="match status" value="1"/>
</dbReference>
<dbReference type="Gene3D" id="3.10.350.10">
    <property type="entry name" value="LysM domain"/>
    <property type="match status" value="1"/>
</dbReference>
<feature type="signal peptide" evidence="5">
    <location>
        <begin position="1"/>
        <end position="32"/>
    </location>
</feature>
<dbReference type="InterPro" id="IPR036779">
    <property type="entry name" value="LysM_dom_sf"/>
</dbReference>
<dbReference type="SMART" id="SM00047">
    <property type="entry name" value="LYZ2"/>
    <property type="match status" value="1"/>
</dbReference>
<evidence type="ECO:0000256" key="5">
    <source>
        <dbReference type="SAM" id="SignalP"/>
    </source>
</evidence>
<evidence type="ECO:0000256" key="4">
    <source>
        <dbReference type="ARBA" id="ARBA00032108"/>
    </source>
</evidence>
<dbReference type="Pfam" id="PF01832">
    <property type="entry name" value="Glucosaminidase"/>
    <property type="match status" value="1"/>
</dbReference>
<dbReference type="InterPro" id="IPR002901">
    <property type="entry name" value="MGlyc_endo_b_GlcNAc-like_dom"/>
</dbReference>
<keyword evidence="2" id="KW-0929">Antimicrobial</keyword>
<dbReference type="Pfam" id="PF04122">
    <property type="entry name" value="CW_binding_2"/>
    <property type="match status" value="3"/>
</dbReference>
<accession>A0ABP3H1Y5</accession>
<keyword evidence="8" id="KW-1185">Reference proteome</keyword>
<gene>
    <name evidence="7" type="ORF">GCM10008932_09540</name>
</gene>
<feature type="chain" id="PRO_5046341530" description="Peptidoglycan hydrolase" evidence="5">
    <location>
        <begin position="33"/>
        <end position="637"/>
    </location>
</feature>
<proteinExistence type="inferred from homology"/>
<dbReference type="Proteomes" id="UP001501166">
    <property type="component" value="Unassembled WGS sequence"/>
</dbReference>
<dbReference type="PANTHER" id="PTHR30032:SF8">
    <property type="entry name" value="GERMINATION-SPECIFIC N-ACETYLMURAMOYL-L-ALANINE AMIDASE"/>
    <property type="match status" value="1"/>
</dbReference>
<dbReference type="CDD" id="cd00118">
    <property type="entry name" value="LysM"/>
    <property type="match status" value="1"/>
</dbReference>
<evidence type="ECO:0000313" key="7">
    <source>
        <dbReference type="EMBL" id="GAA0358967.1"/>
    </source>
</evidence>
<dbReference type="Pfam" id="PF01476">
    <property type="entry name" value="LysM"/>
    <property type="match status" value="1"/>
</dbReference>
<feature type="domain" description="LysM" evidence="6">
    <location>
        <begin position="402"/>
        <end position="447"/>
    </location>
</feature>
<reference evidence="8" key="1">
    <citation type="journal article" date="2019" name="Int. J. Syst. Evol. Microbiol.">
        <title>The Global Catalogue of Microorganisms (GCM) 10K type strain sequencing project: providing services to taxonomists for standard genome sequencing and annotation.</title>
        <authorList>
            <consortium name="The Broad Institute Genomics Platform"/>
            <consortium name="The Broad Institute Genome Sequencing Center for Infectious Disease"/>
            <person name="Wu L."/>
            <person name="Ma J."/>
        </authorList>
    </citation>
    <scope>NUCLEOTIDE SEQUENCE [LARGE SCALE GENOMIC DNA]</scope>
    <source>
        <strain evidence="8">JCM 12662</strain>
    </source>
</reference>
<name>A0ABP3H1Y5_9LACT</name>
<evidence type="ECO:0000259" key="6">
    <source>
        <dbReference type="PROSITE" id="PS51782"/>
    </source>
</evidence>
<comment type="similarity">
    <text evidence="1">Belongs to the glycosyl hydrolase 73 family.</text>
</comment>
<dbReference type="Gene3D" id="4.10.80.30">
    <property type="entry name" value="DNA polymerase, domain 6"/>
    <property type="match status" value="1"/>
</dbReference>
<comment type="caution">
    <text evidence="7">The sequence shown here is derived from an EMBL/GenBank/DDBJ whole genome shotgun (WGS) entry which is preliminary data.</text>
</comment>
<dbReference type="SUPFAM" id="SSF54106">
    <property type="entry name" value="LysM domain"/>
    <property type="match status" value="1"/>
</dbReference>
<protein>
    <recommendedName>
        <fullName evidence="4">Peptidoglycan hydrolase</fullName>
    </recommendedName>
</protein>
<dbReference type="InterPro" id="IPR051922">
    <property type="entry name" value="Bact_Sporulation_Assoc"/>
</dbReference>
<dbReference type="Gene3D" id="1.10.530.10">
    <property type="match status" value="1"/>
</dbReference>
<dbReference type="Gene3D" id="3.40.50.12090">
    <property type="match status" value="2"/>
</dbReference>
<keyword evidence="3" id="KW-0081">Bacteriolytic enzyme</keyword>
<organism evidence="7 8">
    <name type="scientific">Alkalibacterium iburiense</name>
    <dbReference type="NCBI Taxonomy" id="290589"/>
    <lineage>
        <taxon>Bacteria</taxon>
        <taxon>Bacillati</taxon>
        <taxon>Bacillota</taxon>
        <taxon>Bacilli</taxon>
        <taxon>Lactobacillales</taxon>
        <taxon>Carnobacteriaceae</taxon>
        <taxon>Alkalibacterium</taxon>
    </lineage>
</organism>
<dbReference type="PANTHER" id="PTHR30032">
    <property type="entry name" value="N-ACETYLMURAMOYL-L-ALANINE AMIDASE-RELATED"/>
    <property type="match status" value="1"/>
</dbReference>
<sequence length="637" mass="70820">MKKMTIRKSLIYASSMLLLLNMTNTNSLSVQATASEDQDSIHIEEELKEGFAYEAELIDELANFGNPLMHLHEETESKAVNVFSTSSTKANNQTVDVERVDGRNRLRVAENISRRGWSSSHTVVIANGFKFTDALSGTPLAAHYNAPLLLVNENGISTETLAEIARLQAKNIIILGGPKSVPESVVTTLQSRGLNVQRIAGQNRYDTSRKIAEELISLRGPSTAHLVNGDAFADAVSISSVAGRYKQPILLTRANELHPEVIELTSTIKDWRIIGGPDSISTNTENQLKNRVNNSTRLSGRNRYEVNKRVLNHWGFNTQHVYIGSGEAFADVLSGSVLAAAEGTGVVLTNNNTANLNLAADYVKGKGIESFVLLGGEVTLNKNVYNTFEQLYRSIERVHQNGIYTVQAGDNFNRIAEGFGMTPFQLQQWNGQVSNINNIKIGDKLAVTRQGVESMLSASEKAKLIGTNNPSQFKDAQQFIDWIAPRAQEVASQKGEEALYPSLMIAQAIHESGIAREIGESQLARAPHYNLFGIKARNNQPYTLSWTWEHIRGENIDVLARFRSFSSYDESLEGYANLLRYGRGTGEDFYYRGTWRKNTKDVFEVLDNGGLRGYATDPKYFEAVRNYINKYNLTQYD</sequence>
<evidence type="ECO:0000313" key="8">
    <source>
        <dbReference type="Proteomes" id="UP001501166"/>
    </source>
</evidence>
<keyword evidence="5" id="KW-0732">Signal</keyword>
<evidence type="ECO:0000256" key="1">
    <source>
        <dbReference type="ARBA" id="ARBA00010266"/>
    </source>
</evidence>